<evidence type="ECO:0000313" key="4">
    <source>
        <dbReference type="Proteomes" id="UP000295525"/>
    </source>
</evidence>
<dbReference type="AlphaFoldDB" id="A0A4R3M415"/>
<evidence type="ECO:0000256" key="1">
    <source>
        <dbReference type="SAM" id="MobiDB-lite"/>
    </source>
</evidence>
<dbReference type="Pfam" id="PF03417">
    <property type="entry name" value="AAT"/>
    <property type="match status" value="1"/>
</dbReference>
<dbReference type="Gene3D" id="3.60.60.10">
    <property type="entry name" value="Penicillin V Acylase, Chain A"/>
    <property type="match status" value="1"/>
</dbReference>
<dbReference type="GO" id="GO:0016740">
    <property type="term" value="F:transferase activity"/>
    <property type="evidence" value="ECO:0007669"/>
    <property type="project" value="UniProtKB-KW"/>
</dbReference>
<gene>
    <name evidence="3" type="ORF">EDC26_10657</name>
</gene>
<dbReference type="InterPro" id="IPR005079">
    <property type="entry name" value="Peptidase_C45_hydrolase"/>
</dbReference>
<feature type="domain" description="Peptidase C45 hydrolase" evidence="2">
    <location>
        <begin position="110"/>
        <end position="273"/>
    </location>
</feature>
<reference evidence="3 4" key="1">
    <citation type="submission" date="2019-03" db="EMBL/GenBank/DDBJ databases">
        <title>Genomic Encyclopedia of Type Strains, Phase IV (KMG-IV): sequencing the most valuable type-strain genomes for metagenomic binning, comparative biology and taxonomic classification.</title>
        <authorList>
            <person name="Goeker M."/>
        </authorList>
    </citation>
    <scope>NUCLEOTIDE SEQUENCE [LARGE SCALE GENOMIC DNA]</scope>
    <source>
        <strain evidence="3 4">DSM 24591</strain>
    </source>
</reference>
<proteinExistence type="predicted"/>
<keyword evidence="4" id="KW-1185">Reference proteome</keyword>
<name>A0A4R3M415_9BURK</name>
<protein>
    <submittedName>
        <fullName evidence="3">Acyl-CoA:6-aminopenicillanic acid acyl transferase</fullName>
    </submittedName>
</protein>
<dbReference type="PANTHER" id="PTHR34180">
    <property type="entry name" value="PEPTIDASE C45"/>
    <property type="match status" value="1"/>
</dbReference>
<dbReference type="InterPro" id="IPR047801">
    <property type="entry name" value="Peptidase_C45"/>
</dbReference>
<comment type="caution">
    <text evidence="3">The sequence shown here is derived from an EMBL/GenBank/DDBJ whole genome shotgun (WGS) entry which is preliminary data.</text>
</comment>
<keyword evidence="3" id="KW-0808">Transferase</keyword>
<dbReference type="NCBIfam" id="NF040521">
    <property type="entry name" value="C45_proenzyme"/>
    <property type="match status" value="1"/>
</dbReference>
<sequence>MLSRIELTGTPFEVGHSLGKFGATVAHSYLVSSAPWQSVMAWKGRSAAQAMVSLIQQRFSRIWEELGGLAAGLELPVEEVALWNCRGDVWAMAPDGCTTVQLPSAPSPRMTHNEDGDPGFAGFCAIAEVAIDQGSRFASFVYPASLPGHTFAVTEAGLAMTVNNLRSRDVAVGVPRMILTRALLDQPGVPAALDLLRQTPRAGGFHLTLAQRGHADLWSVEFNAAGVSAKRIQAPALHANHAIHADLRDFPQIITESSRCRQMRGDAMLDEAVRGASMAGSHDGENREPRGRDARKAGPAKGPAVDPLAILADQQNAEFPIYRNAPNDSDAENTMATADIRVENEAVRWDVYERPGEPPRFRLRDARVCAM</sequence>
<evidence type="ECO:0000313" key="3">
    <source>
        <dbReference type="EMBL" id="TCT07333.1"/>
    </source>
</evidence>
<feature type="region of interest" description="Disordered" evidence="1">
    <location>
        <begin position="275"/>
        <end position="303"/>
    </location>
</feature>
<feature type="compositionally biased region" description="Basic and acidic residues" evidence="1">
    <location>
        <begin position="282"/>
        <end position="296"/>
    </location>
</feature>
<accession>A0A4R3M415</accession>
<dbReference type="InterPro" id="IPR047794">
    <property type="entry name" value="C45_proenzyme-like"/>
</dbReference>
<dbReference type="EMBL" id="SMAJ01000006">
    <property type="protein sequence ID" value="TCT07333.1"/>
    <property type="molecule type" value="Genomic_DNA"/>
</dbReference>
<dbReference type="Proteomes" id="UP000295525">
    <property type="component" value="Unassembled WGS sequence"/>
</dbReference>
<dbReference type="PANTHER" id="PTHR34180:SF1">
    <property type="entry name" value="BETA-ALANYL-DOPAMINE_CARCININE HYDROLASE"/>
    <property type="match status" value="1"/>
</dbReference>
<evidence type="ECO:0000259" key="2">
    <source>
        <dbReference type="Pfam" id="PF03417"/>
    </source>
</evidence>
<organism evidence="3 4">
    <name type="scientific">Paralcaligenes ureilyticus</name>
    <dbReference type="NCBI Taxonomy" id="627131"/>
    <lineage>
        <taxon>Bacteria</taxon>
        <taxon>Pseudomonadati</taxon>
        <taxon>Pseudomonadota</taxon>
        <taxon>Betaproteobacteria</taxon>
        <taxon>Burkholderiales</taxon>
        <taxon>Alcaligenaceae</taxon>
        <taxon>Paralcaligenes</taxon>
    </lineage>
</organism>